<proteinExistence type="inferred from homology"/>
<evidence type="ECO:0000256" key="2">
    <source>
        <dbReference type="ARBA" id="ARBA00022527"/>
    </source>
</evidence>
<dbReference type="InterPro" id="IPR008271">
    <property type="entry name" value="Ser/Thr_kinase_AS"/>
</dbReference>
<accession>A0A7S0DPC4</accession>
<dbReference type="GO" id="GO:0004674">
    <property type="term" value="F:protein serine/threonine kinase activity"/>
    <property type="evidence" value="ECO:0007669"/>
    <property type="project" value="UniProtKB-KW"/>
</dbReference>
<evidence type="ECO:0000256" key="4">
    <source>
        <dbReference type="ARBA" id="ARBA00022741"/>
    </source>
</evidence>
<evidence type="ECO:0000256" key="5">
    <source>
        <dbReference type="ARBA" id="ARBA00022777"/>
    </source>
</evidence>
<evidence type="ECO:0000256" key="6">
    <source>
        <dbReference type="ARBA" id="ARBA00022840"/>
    </source>
</evidence>
<evidence type="ECO:0000256" key="3">
    <source>
        <dbReference type="ARBA" id="ARBA00022679"/>
    </source>
</evidence>
<feature type="region of interest" description="Disordered" evidence="8">
    <location>
        <begin position="1"/>
        <end position="70"/>
    </location>
</feature>
<dbReference type="InterPro" id="IPR050494">
    <property type="entry name" value="Ser_Thr_dual-spec_kinase"/>
</dbReference>
<evidence type="ECO:0000313" key="10">
    <source>
        <dbReference type="EMBL" id="CAD8461214.1"/>
    </source>
</evidence>
<protein>
    <recommendedName>
        <fullName evidence="1">non-specific serine/threonine protein kinase</fullName>
        <ecNumber evidence="1">2.7.11.1</ecNumber>
    </recommendedName>
</protein>
<keyword evidence="5" id="KW-0418">Kinase</keyword>
<feature type="compositionally biased region" description="Basic and acidic residues" evidence="8">
    <location>
        <begin position="36"/>
        <end position="46"/>
    </location>
</feature>
<evidence type="ECO:0000256" key="7">
    <source>
        <dbReference type="ARBA" id="ARBA00023596"/>
    </source>
</evidence>
<dbReference type="InterPro" id="IPR000719">
    <property type="entry name" value="Prot_kinase_dom"/>
</dbReference>
<gene>
    <name evidence="10" type="ORF">LAMO00422_LOCUS20172</name>
</gene>
<evidence type="ECO:0000259" key="9">
    <source>
        <dbReference type="PROSITE" id="PS50011"/>
    </source>
</evidence>
<dbReference type="SMART" id="SM00220">
    <property type="entry name" value="S_TKc"/>
    <property type="match status" value="1"/>
</dbReference>
<dbReference type="PANTHER" id="PTHR24058">
    <property type="entry name" value="DUAL SPECIFICITY PROTEIN KINASE"/>
    <property type="match status" value="1"/>
</dbReference>
<dbReference type="AlphaFoldDB" id="A0A7S0DPC4"/>
<evidence type="ECO:0000256" key="1">
    <source>
        <dbReference type="ARBA" id="ARBA00012513"/>
    </source>
</evidence>
<dbReference type="PROSITE" id="PS50011">
    <property type="entry name" value="PROTEIN_KINASE_DOM"/>
    <property type="match status" value="1"/>
</dbReference>
<keyword evidence="2" id="KW-0723">Serine/threonine-protein kinase</keyword>
<feature type="compositionally biased region" description="Acidic residues" evidence="8">
    <location>
        <begin position="1"/>
        <end position="11"/>
    </location>
</feature>
<keyword evidence="3" id="KW-0808">Transferase</keyword>
<dbReference type="SUPFAM" id="SSF56112">
    <property type="entry name" value="Protein kinase-like (PK-like)"/>
    <property type="match status" value="1"/>
</dbReference>
<name>A0A7S0DPC4_9EUKA</name>
<dbReference type="EMBL" id="HBEM01029586">
    <property type="protein sequence ID" value="CAD8461214.1"/>
    <property type="molecule type" value="Transcribed_RNA"/>
</dbReference>
<dbReference type="PANTHER" id="PTHR24058:SF103">
    <property type="entry name" value="SERINE_THREONINE-PROTEIN KINASE PRP4 HOMOLOG"/>
    <property type="match status" value="1"/>
</dbReference>
<dbReference type="Gene3D" id="1.10.510.10">
    <property type="entry name" value="Transferase(Phosphotransferase) domain 1"/>
    <property type="match status" value="1"/>
</dbReference>
<reference evidence="10" key="1">
    <citation type="submission" date="2021-01" db="EMBL/GenBank/DDBJ databases">
        <authorList>
            <person name="Corre E."/>
            <person name="Pelletier E."/>
            <person name="Niang G."/>
            <person name="Scheremetjew M."/>
            <person name="Finn R."/>
            <person name="Kale V."/>
            <person name="Holt S."/>
            <person name="Cochrane G."/>
            <person name="Meng A."/>
            <person name="Brown T."/>
            <person name="Cohen L."/>
        </authorList>
    </citation>
    <scope>NUCLEOTIDE SEQUENCE</scope>
    <source>
        <strain evidence="10">CCMP2058</strain>
    </source>
</reference>
<feature type="domain" description="Protein kinase" evidence="9">
    <location>
        <begin position="126"/>
        <end position="443"/>
    </location>
</feature>
<dbReference type="FunFam" id="1.10.510.10:FF:000078">
    <property type="entry name" value="Serine/threonine-protein kinase PRP4 homolog"/>
    <property type="match status" value="1"/>
</dbReference>
<dbReference type="Pfam" id="PF00069">
    <property type="entry name" value="Pkinase"/>
    <property type="match status" value="1"/>
</dbReference>
<dbReference type="GO" id="GO:0005524">
    <property type="term" value="F:ATP binding"/>
    <property type="evidence" value="ECO:0007669"/>
    <property type="project" value="UniProtKB-KW"/>
</dbReference>
<organism evidence="10">
    <name type="scientific">Amorphochlora amoebiformis</name>
    <dbReference type="NCBI Taxonomy" id="1561963"/>
    <lineage>
        <taxon>Eukaryota</taxon>
        <taxon>Sar</taxon>
        <taxon>Rhizaria</taxon>
        <taxon>Cercozoa</taxon>
        <taxon>Chlorarachniophyceae</taxon>
        <taxon>Amorphochlora</taxon>
    </lineage>
</organism>
<sequence>MEEEEEEDEEAAAARKAEERRRRRAAIMAKFSNKGTENKEEQKEEEAAQETKAPPLETKRSPAREVSAASIEEKDDFEELFIKGSKGVKPAEGKVNTLTGNIDVDSFTDSEGYYVFRPGDMLNERYRVMKNQGRGVFSTVLRVQDMAQDQQEKVVKVVRGNETMKKAGQREIEFLKLLAQKDPEGKKHCVQLYDYFIHRGHLCMVFEPLSMNLRELLRKLGHVGLSVVAIQSFAKQLFLSLKLCKQCQLIHGDIKPDNILVNKDHNLIKLCDFGSAGYKKDAEITPYLCSRFYRAPEIILGLKYDEQSDIWSVATVLYELYTGKILYPGKSNNDMLRYQMELNGNFPKRLIKKGKFKGQHFDSDQVYLQVKVDPLSKLELKQPRKDLQTPVKHFHKLLRQHSKKMSDHEKKKLVQLADLLTKMFNMDPGRRLNVEQCIQHPFIKE</sequence>
<dbReference type="PROSITE" id="PS00108">
    <property type="entry name" value="PROTEIN_KINASE_ST"/>
    <property type="match status" value="1"/>
</dbReference>
<dbReference type="Gene3D" id="3.30.200.20">
    <property type="entry name" value="Phosphorylase Kinase, domain 1"/>
    <property type="match status" value="1"/>
</dbReference>
<keyword evidence="6" id="KW-0067">ATP-binding</keyword>
<evidence type="ECO:0000256" key="8">
    <source>
        <dbReference type="SAM" id="MobiDB-lite"/>
    </source>
</evidence>
<dbReference type="EC" id="2.7.11.1" evidence="1"/>
<comment type="similarity">
    <text evidence="7">Belongs to the protein kinase superfamily. CMGC Ser/Thr protein kinase family.</text>
</comment>
<dbReference type="InterPro" id="IPR011009">
    <property type="entry name" value="Kinase-like_dom_sf"/>
</dbReference>
<keyword evidence="4" id="KW-0547">Nucleotide-binding</keyword>